<dbReference type="AlphaFoldDB" id="A0A4R3M410"/>
<dbReference type="EMBL" id="SMAJ01000007">
    <property type="protein sequence ID" value="TCT06989.1"/>
    <property type="molecule type" value="Genomic_DNA"/>
</dbReference>
<accession>A0A4R3M410</accession>
<proteinExistence type="predicted"/>
<dbReference type="RefSeq" id="WP_132582424.1">
    <property type="nucleotide sequence ID" value="NZ_SMAJ01000007.1"/>
</dbReference>
<dbReference type="Proteomes" id="UP000295525">
    <property type="component" value="Unassembled WGS sequence"/>
</dbReference>
<dbReference type="OrthoDB" id="8687623at2"/>
<evidence type="ECO:0000313" key="1">
    <source>
        <dbReference type="EMBL" id="TCT06989.1"/>
    </source>
</evidence>
<evidence type="ECO:0000313" key="2">
    <source>
        <dbReference type="Proteomes" id="UP000295525"/>
    </source>
</evidence>
<reference evidence="1 2" key="1">
    <citation type="submission" date="2019-03" db="EMBL/GenBank/DDBJ databases">
        <title>Genomic Encyclopedia of Type Strains, Phase IV (KMG-IV): sequencing the most valuable type-strain genomes for metagenomic binning, comparative biology and taxonomic classification.</title>
        <authorList>
            <person name="Goeker M."/>
        </authorList>
    </citation>
    <scope>NUCLEOTIDE SEQUENCE [LARGE SCALE GENOMIC DNA]</scope>
    <source>
        <strain evidence="1 2">DSM 24591</strain>
    </source>
</reference>
<name>A0A4R3M410_9BURK</name>
<gene>
    <name evidence="1" type="ORF">EDC26_10744</name>
</gene>
<protein>
    <submittedName>
        <fullName evidence="1">Putative signal transducing protein</fullName>
    </submittedName>
</protein>
<organism evidence="1 2">
    <name type="scientific">Paralcaligenes ureilyticus</name>
    <dbReference type="NCBI Taxonomy" id="627131"/>
    <lineage>
        <taxon>Bacteria</taxon>
        <taxon>Pseudomonadati</taxon>
        <taxon>Pseudomonadota</taxon>
        <taxon>Betaproteobacteria</taxon>
        <taxon>Burkholderiales</taxon>
        <taxon>Alcaligenaceae</taxon>
        <taxon>Paralcaligenes</taxon>
    </lineage>
</organism>
<comment type="caution">
    <text evidence="1">The sequence shown here is derived from an EMBL/GenBank/DDBJ whole genome shotgun (WGS) entry which is preliminary data.</text>
</comment>
<keyword evidence="2" id="KW-1185">Reference proteome</keyword>
<sequence>MVPIYTPKSESEALVITSLMQAYGVVFFMRGGAFSSMYPGPVSNSLNEQTLMVDEDQAELARELIKSFLSA</sequence>